<comment type="caution">
    <text evidence="2">The sequence shown here is derived from an EMBL/GenBank/DDBJ whole genome shotgun (WGS) entry which is preliminary data.</text>
</comment>
<dbReference type="InterPro" id="IPR029059">
    <property type="entry name" value="AB_hydrolase_5"/>
</dbReference>
<evidence type="ECO:0000313" key="3">
    <source>
        <dbReference type="Proteomes" id="UP000281915"/>
    </source>
</evidence>
<sequence length="246" mass="27286">MSDRRRRFKRGLFLLLLIAACTAIWFLRPFPPNETALKAMQGGEGITVTDYGEWVVFEGGRSFDPSVILYPGARVTPESYAPLARLLAGYGHRVFIARMPFNLAVTDIQRADELLKNFPDQPFVIGGHSMGGAMAARYAALHPDRFSGVFFLAAYPDKRGDLSLTKLPVLSLLGTRDGIVNQQKFEAGKSFLPTQAVYMSIEGGNHSQFGSYGMQKGDYPAIISAQDQWQQTAAALEQWMLLTMLR</sequence>
<dbReference type="EMBL" id="RHHT01000003">
    <property type="protein sequence ID" value="RNB85542.1"/>
    <property type="molecule type" value="Genomic_DNA"/>
</dbReference>
<dbReference type="PROSITE" id="PS51257">
    <property type="entry name" value="PROKAR_LIPOPROTEIN"/>
    <property type="match status" value="1"/>
</dbReference>
<reference evidence="2 3" key="1">
    <citation type="submission" date="2018-10" db="EMBL/GenBank/DDBJ databases">
        <title>Phylogenomics of Brevibacillus.</title>
        <authorList>
            <person name="Dunlap C."/>
        </authorList>
    </citation>
    <scope>NUCLEOTIDE SEQUENCE [LARGE SCALE GENOMIC DNA]</scope>
    <source>
        <strain evidence="2 3">JCM 15085</strain>
    </source>
</reference>
<dbReference type="AlphaFoldDB" id="A0A3M8DBX7"/>
<organism evidence="2 3">
    <name type="scientific">Brevibacillus panacihumi</name>
    <dbReference type="NCBI Taxonomy" id="497735"/>
    <lineage>
        <taxon>Bacteria</taxon>
        <taxon>Bacillati</taxon>
        <taxon>Bacillota</taxon>
        <taxon>Bacilli</taxon>
        <taxon>Bacillales</taxon>
        <taxon>Paenibacillaceae</taxon>
        <taxon>Brevibacillus</taxon>
    </lineage>
</organism>
<dbReference type="SUPFAM" id="SSF53474">
    <property type="entry name" value="alpha/beta-Hydrolases"/>
    <property type="match status" value="1"/>
</dbReference>
<dbReference type="GO" id="GO:0016787">
    <property type="term" value="F:hydrolase activity"/>
    <property type="evidence" value="ECO:0007669"/>
    <property type="project" value="UniProtKB-KW"/>
</dbReference>
<evidence type="ECO:0000259" key="1">
    <source>
        <dbReference type="Pfam" id="PF12695"/>
    </source>
</evidence>
<accession>A0A3M8DBX7</accession>
<dbReference type="Gene3D" id="3.40.50.1820">
    <property type="entry name" value="alpha/beta hydrolase"/>
    <property type="match status" value="1"/>
</dbReference>
<dbReference type="InterPro" id="IPR029058">
    <property type="entry name" value="AB_hydrolase_fold"/>
</dbReference>
<gene>
    <name evidence="2" type="ORF">EDM58_03150</name>
</gene>
<proteinExistence type="predicted"/>
<evidence type="ECO:0000313" key="2">
    <source>
        <dbReference type="EMBL" id="RNB85542.1"/>
    </source>
</evidence>
<dbReference type="RefSeq" id="WP_122912052.1">
    <property type="nucleotide sequence ID" value="NZ_RHHT01000003.1"/>
</dbReference>
<protein>
    <submittedName>
        <fullName evidence="2">Alpha/beta fold hydrolase</fullName>
    </submittedName>
</protein>
<keyword evidence="2" id="KW-0378">Hydrolase</keyword>
<feature type="domain" description="Alpha/beta hydrolase fold-5" evidence="1">
    <location>
        <begin position="66"/>
        <end position="229"/>
    </location>
</feature>
<dbReference type="Pfam" id="PF12695">
    <property type="entry name" value="Abhydrolase_5"/>
    <property type="match status" value="1"/>
</dbReference>
<dbReference type="Proteomes" id="UP000281915">
    <property type="component" value="Unassembled WGS sequence"/>
</dbReference>
<name>A0A3M8DBX7_9BACL</name>